<dbReference type="HOGENOM" id="CLU_171610_0_0_9"/>
<sequence>MNEPKRGVKAMSIDDYLDLYNYAKQIGDAGWQAELIESLRKEAGTTESERRQKELQCRFEDINVVLKELFSKLENGEGDENQMLAWKERMIELKLERIFLARKMK</sequence>
<reference evidence="1 2" key="1">
    <citation type="submission" date="2014-08" db="EMBL/GenBank/DDBJ databases">
        <title>Comparative genomics of the Paenibacillus odorifer group.</title>
        <authorList>
            <person name="den Bakker H.C."/>
            <person name="Tsai Y.-C."/>
            <person name="Martin N."/>
            <person name="Korlach J."/>
            <person name="Wiedmann M."/>
        </authorList>
    </citation>
    <scope>NUCLEOTIDE SEQUENCE [LARGE SCALE GENOMIC DNA]</scope>
    <source>
        <strain evidence="1 2">DSM 14472</strain>
    </source>
</reference>
<protein>
    <submittedName>
        <fullName evidence="1">Uncharacterized protein</fullName>
    </submittedName>
</protein>
<proteinExistence type="predicted"/>
<dbReference type="KEGG" id="pste:PSTEL_15060"/>
<organism evidence="1 2">
    <name type="scientific">Paenibacillus stellifer</name>
    <dbReference type="NCBI Taxonomy" id="169760"/>
    <lineage>
        <taxon>Bacteria</taxon>
        <taxon>Bacillati</taxon>
        <taxon>Bacillota</taxon>
        <taxon>Bacilli</taxon>
        <taxon>Bacillales</taxon>
        <taxon>Paenibacillaceae</taxon>
        <taxon>Paenibacillus</taxon>
    </lineage>
</organism>
<dbReference type="AlphaFoldDB" id="A0A089LVN8"/>
<evidence type="ECO:0000313" key="2">
    <source>
        <dbReference type="Proteomes" id="UP000029507"/>
    </source>
</evidence>
<accession>A0A089LVN8</accession>
<dbReference type="EMBL" id="CP009286">
    <property type="protein sequence ID" value="AIQ64205.1"/>
    <property type="molecule type" value="Genomic_DNA"/>
</dbReference>
<keyword evidence="2" id="KW-1185">Reference proteome</keyword>
<evidence type="ECO:0000313" key="1">
    <source>
        <dbReference type="EMBL" id="AIQ64205.1"/>
    </source>
</evidence>
<gene>
    <name evidence="1" type="ORF">PSTEL_15060</name>
</gene>
<dbReference type="STRING" id="169760.PSTEL_15060"/>
<dbReference type="Proteomes" id="UP000029507">
    <property type="component" value="Chromosome"/>
</dbReference>
<name>A0A089LVN8_9BACL</name>